<dbReference type="Proteomes" id="UP000007752">
    <property type="component" value="Chromosome 1"/>
</dbReference>
<protein>
    <submittedName>
        <fullName evidence="1">Uncharacterized protein</fullName>
    </submittedName>
</protein>
<accession>B9EW54</accession>
<organism evidence="1">
    <name type="scientific">Oryza sativa subsp. japonica</name>
    <name type="common">Rice</name>
    <dbReference type="NCBI Taxonomy" id="39947"/>
    <lineage>
        <taxon>Eukaryota</taxon>
        <taxon>Viridiplantae</taxon>
        <taxon>Streptophyta</taxon>
        <taxon>Embryophyta</taxon>
        <taxon>Tracheophyta</taxon>
        <taxon>Spermatophyta</taxon>
        <taxon>Magnoliopsida</taxon>
        <taxon>Liliopsida</taxon>
        <taxon>Poales</taxon>
        <taxon>Poaceae</taxon>
        <taxon>BOP clade</taxon>
        <taxon>Oryzoideae</taxon>
        <taxon>Oryzeae</taxon>
        <taxon>Oryzinae</taxon>
        <taxon>Oryza</taxon>
        <taxon>Oryza sativa</taxon>
    </lineage>
</organism>
<sequence>MLTPNSVYCTDDTVHYIYHSRFGFREVHCAIILQIEQSRIEHMLIAKAKSCAVSLLDESFSVYAKRSSGVFHEIEI</sequence>
<dbReference type="EMBL" id="CM000138">
    <property type="protein sequence ID" value="EEE54459.1"/>
    <property type="molecule type" value="Genomic_DNA"/>
</dbReference>
<name>B9EW54_ORYSJ</name>
<reference evidence="1" key="1">
    <citation type="journal article" date="2005" name="PLoS Biol.">
        <title>The genomes of Oryza sativa: a history of duplications.</title>
        <authorList>
            <person name="Yu J."/>
            <person name="Wang J."/>
            <person name="Lin W."/>
            <person name="Li S."/>
            <person name="Li H."/>
            <person name="Zhou J."/>
            <person name="Ni P."/>
            <person name="Dong W."/>
            <person name="Hu S."/>
            <person name="Zeng C."/>
            <person name="Zhang J."/>
            <person name="Zhang Y."/>
            <person name="Li R."/>
            <person name="Xu Z."/>
            <person name="Li S."/>
            <person name="Li X."/>
            <person name="Zheng H."/>
            <person name="Cong L."/>
            <person name="Lin L."/>
            <person name="Yin J."/>
            <person name="Geng J."/>
            <person name="Li G."/>
            <person name="Shi J."/>
            <person name="Liu J."/>
            <person name="Lv H."/>
            <person name="Li J."/>
            <person name="Wang J."/>
            <person name="Deng Y."/>
            <person name="Ran L."/>
            <person name="Shi X."/>
            <person name="Wang X."/>
            <person name="Wu Q."/>
            <person name="Li C."/>
            <person name="Ren X."/>
            <person name="Wang J."/>
            <person name="Wang X."/>
            <person name="Li D."/>
            <person name="Liu D."/>
            <person name="Zhang X."/>
            <person name="Ji Z."/>
            <person name="Zhao W."/>
            <person name="Sun Y."/>
            <person name="Zhang Z."/>
            <person name="Bao J."/>
            <person name="Han Y."/>
            <person name="Dong L."/>
            <person name="Ji J."/>
            <person name="Chen P."/>
            <person name="Wu S."/>
            <person name="Liu J."/>
            <person name="Xiao Y."/>
            <person name="Bu D."/>
            <person name="Tan J."/>
            <person name="Yang L."/>
            <person name="Ye C."/>
            <person name="Zhang J."/>
            <person name="Xu J."/>
            <person name="Zhou Y."/>
            <person name="Yu Y."/>
            <person name="Zhang B."/>
            <person name="Zhuang S."/>
            <person name="Wei H."/>
            <person name="Liu B."/>
            <person name="Lei M."/>
            <person name="Yu H."/>
            <person name="Li Y."/>
            <person name="Xu H."/>
            <person name="Wei S."/>
            <person name="He X."/>
            <person name="Fang L."/>
            <person name="Zhang Z."/>
            <person name="Zhang Y."/>
            <person name="Huang X."/>
            <person name="Su Z."/>
            <person name="Tong W."/>
            <person name="Li J."/>
            <person name="Tong Z."/>
            <person name="Li S."/>
            <person name="Ye J."/>
            <person name="Wang L."/>
            <person name="Fang L."/>
            <person name="Lei T."/>
            <person name="Chen C."/>
            <person name="Chen H."/>
            <person name="Xu Z."/>
            <person name="Li H."/>
            <person name="Huang H."/>
            <person name="Zhang F."/>
            <person name="Xu H."/>
            <person name="Li N."/>
            <person name="Zhao C."/>
            <person name="Li S."/>
            <person name="Dong L."/>
            <person name="Huang Y."/>
            <person name="Li L."/>
            <person name="Xi Y."/>
            <person name="Qi Q."/>
            <person name="Li W."/>
            <person name="Zhang B."/>
            <person name="Hu W."/>
            <person name="Zhang Y."/>
            <person name="Tian X."/>
            <person name="Jiao Y."/>
            <person name="Liang X."/>
            <person name="Jin J."/>
            <person name="Gao L."/>
            <person name="Zheng W."/>
            <person name="Hao B."/>
            <person name="Liu S."/>
            <person name="Wang W."/>
            <person name="Yuan L."/>
            <person name="Cao M."/>
            <person name="McDermott J."/>
            <person name="Samudrala R."/>
            <person name="Wang J."/>
            <person name="Wong G.K."/>
            <person name="Yang H."/>
        </authorList>
    </citation>
    <scope>NUCLEOTIDE SEQUENCE [LARGE SCALE GENOMIC DNA]</scope>
</reference>
<reference evidence="1" key="2">
    <citation type="submission" date="2008-12" db="EMBL/GenBank/DDBJ databases">
        <title>Improved gene annotation of the rice (Oryza sativa) genomes.</title>
        <authorList>
            <person name="Wang J."/>
            <person name="Li R."/>
            <person name="Fan W."/>
            <person name="Huang Q."/>
            <person name="Zhang J."/>
            <person name="Zhou Y."/>
            <person name="Hu Y."/>
            <person name="Zi S."/>
            <person name="Li J."/>
            <person name="Ni P."/>
            <person name="Zheng H."/>
            <person name="Zhang Y."/>
            <person name="Zhao M."/>
            <person name="Hao Q."/>
            <person name="McDermott J."/>
            <person name="Samudrala R."/>
            <person name="Kristiansen K."/>
            <person name="Wong G.K.-S."/>
        </authorList>
    </citation>
    <scope>NUCLEOTIDE SEQUENCE</scope>
</reference>
<gene>
    <name evidence="1" type="ORF">OsJ_01555</name>
</gene>
<proteinExistence type="predicted"/>
<dbReference type="AlphaFoldDB" id="B9EW54"/>
<evidence type="ECO:0000313" key="1">
    <source>
        <dbReference type="EMBL" id="EEE54459.1"/>
    </source>
</evidence>